<evidence type="ECO:0000313" key="2">
    <source>
        <dbReference type="Proteomes" id="UP000092504"/>
    </source>
</evidence>
<gene>
    <name evidence="1" type="ORF">A8U91_01335</name>
</gene>
<proteinExistence type="predicted"/>
<reference evidence="1 2" key="1">
    <citation type="submission" date="2016-06" db="EMBL/GenBank/DDBJ databases">
        <title>Genome sequence of halotolerant plant growth promoting strain of Halomonas elongata HEK1 isolated from salterns of Rann of Kutch, Gujarat, India.</title>
        <authorList>
            <person name="Gaba S."/>
            <person name="Singh R.N."/>
            <person name="Abrol S."/>
            <person name="Kaushik R."/>
            <person name="Saxena A.K."/>
        </authorList>
    </citation>
    <scope>NUCLEOTIDE SEQUENCE [LARGE SCALE GENOMIC DNA]</scope>
    <source>
        <strain evidence="1 2">HEK1</strain>
    </source>
</reference>
<sequence length="88" mass="9879">MATIAAKLGLSQKIEPPEIDDRCAQWLNLFGAASRGRPYTNGQPLALPPLDVLDLAYRLSFPARPEEALEVIGEMDNEWLEWARKQSK</sequence>
<evidence type="ECO:0000313" key="1">
    <source>
        <dbReference type="EMBL" id="OBX36987.1"/>
    </source>
</evidence>
<comment type="caution">
    <text evidence="1">The sequence shown here is derived from an EMBL/GenBank/DDBJ whole genome shotgun (WGS) entry which is preliminary data.</text>
</comment>
<dbReference type="AlphaFoldDB" id="A0A1B8P424"/>
<name>A0A1B8P424_HALEL</name>
<organism evidence="1 2">
    <name type="scientific">Halomonas elongata</name>
    <dbReference type="NCBI Taxonomy" id="2746"/>
    <lineage>
        <taxon>Bacteria</taxon>
        <taxon>Pseudomonadati</taxon>
        <taxon>Pseudomonadota</taxon>
        <taxon>Gammaproteobacteria</taxon>
        <taxon>Oceanospirillales</taxon>
        <taxon>Halomonadaceae</taxon>
        <taxon>Halomonas</taxon>
    </lineage>
</organism>
<dbReference type="Proteomes" id="UP000092504">
    <property type="component" value="Unassembled WGS sequence"/>
</dbReference>
<protein>
    <submittedName>
        <fullName evidence="1">Uncharacterized protein</fullName>
    </submittedName>
</protein>
<accession>A0A1B8P424</accession>
<dbReference type="EMBL" id="MAJD01000001">
    <property type="protein sequence ID" value="OBX36987.1"/>
    <property type="molecule type" value="Genomic_DNA"/>
</dbReference>